<keyword evidence="4" id="KW-0496">Mitochondrion</keyword>
<keyword evidence="2" id="KW-0489">Methyltransferase</keyword>
<comment type="caution">
    <text evidence="5">The sequence shown here is derived from an EMBL/GenBank/DDBJ whole genome shotgun (WGS) entry which is preliminary data.</text>
</comment>
<dbReference type="SUPFAM" id="SSF53335">
    <property type="entry name" value="S-adenosyl-L-methionine-dependent methyltransferases"/>
    <property type="match status" value="1"/>
</dbReference>
<keyword evidence="3" id="KW-0808">Transferase</keyword>
<proteinExistence type="predicted"/>
<reference evidence="5" key="1">
    <citation type="submission" date="2013-08" db="EMBL/GenBank/DDBJ databases">
        <authorList>
            <person name="Mendez C."/>
            <person name="Richter M."/>
            <person name="Ferrer M."/>
            <person name="Sanchez J."/>
        </authorList>
    </citation>
    <scope>NUCLEOTIDE SEQUENCE</scope>
</reference>
<dbReference type="PANTHER" id="PTHR12049">
    <property type="entry name" value="PROTEIN ARGININE METHYLTRANSFERASE NDUFAF7, MITOCHONDRIAL"/>
    <property type="match status" value="1"/>
</dbReference>
<protein>
    <submittedName>
        <fullName evidence="5">Protein containing DUF185</fullName>
    </submittedName>
</protein>
<comment type="subcellular location">
    <subcellularLocation>
        <location evidence="1">Mitochondrion</location>
    </subcellularLocation>
</comment>
<accession>T0YYL9</accession>
<evidence type="ECO:0000256" key="2">
    <source>
        <dbReference type="ARBA" id="ARBA00022603"/>
    </source>
</evidence>
<evidence type="ECO:0000256" key="1">
    <source>
        <dbReference type="ARBA" id="ARBA00004173"/>
    </source>
</evidence>
<sequence>MPAPPGSQDPPIAGPDARRERRLREAVVARVRKDGFLRFDEFLAIVLHDPSDGYYAGDRDVVGRRGDFKTAPEAHPLFGATWATFVQAAWERLGRPAELPLVELGPGRGYLLEGLLDELLRRGHPAERFPVHLVDVRRPRSGPLADPSGVPVPLRWSRSVEDLPSFSQAVVLANEFFDALPFRRFRYARGTWLELGVVEDRAGDLTWGPGEPTDAATLARLPTGAPERVIYDAPLAAEATLRTLLSRVSR</sequence>
<feature type="non-terminal residue" evidence="5">
    <location>
        <position position="250"/>
    </location>
</feature>
<dbReference type="GO" id="GO:0032259">
    <property type="term" value="P:methylation"/>
    <property type="evidence" value="ECO:0007669"/>
    <property type="project" value="UniProtKB-KW"/>
</dbReference>
<dbReference type="InterPro" id="IPR003788">
    <property type="entry name" value="NDUFAF7"/>
</dbReference>
<dbReference type="AlphaFoldDB" id="T0YYL9"/>
<evidence type="ECO:0000256" key="4">
    <source>
        <dbReference type="ARBA" id="ARBA00023128"/>
    </source>
</evidence>
<dbReference type="PANTHER" id="PTHR12049:SF7">
    <property type="entry name" value="PROTEIN ARGININE METHYLTRANSFERASE NDUFAF7, MITOCHONDRIAL"/>
    <property type="match status" value="1"/>
</dbReference>
<evidence type="ECO:0000256" key="3">
    <source>
        <dbReference type="ARBA" id="ARBA00022679"/>
    </source>
</evidence>
<dbReference type="GO" id="GO:0005739">
    <property type="term" value="C:mitochondrion"/>
    <property type="evidence" value="ECO:0007669"/>
    <property type="project" value="UniProtKB-SubCell"/>
</dbReference>
<dbReference type="Pfam" id="PF02636">
    <property type="entry name" value="Methyltransf_28"/>
    <property type="match status" value="1"/>
</dbReference>
<dbReference type="InterPro" id="IPR038375">
    <property type="entry name" value="NDUFAF7_sf"/>
</dbReference>
<dbReference type="GO" id="GO:0035243">
    <property type="term" value="F:protein-arginine omega-N symmetric methyltransferase activity"/>
    <property type="evidence" value="ECO:0007669"/>
    <property type="project" value="TreeGrafter"/>
</dbReference>
<dbReference type="Gene3D" id="3.40.50.12710">
    <property type="match status" value="1"/>
</dbReference>
<evidence type="ECO:0000313" key="5">
    <source>
        <dbReference type="EMBL" id="EQD38133.1"/>
    </source>
</evidence>
<organism evidence="5">
    <name type="scientific">mine drainage metagenome</name>
    <dbReference type="NCBI Taxonomy" id="410659"/>
    <lineage>
        <taxon>unclassified sequences</taxon>
        <taxon>metagenomes</taxon>
        <taxon>ecological metagenomes</taxon>
    </lineage>
</organism>
<dbReference type="EMBL" id="AUZY01010614">
    <property type="protein sequence ID" value="EQD38133.1"/>
    <property type="molecule type" value="Genomic_DNA"/>
</dbReference>
<name>T0YYL9_9ZZZZ</name>
<dbReference type="InterPro" id="IPR029063">
    <property type="entry name" value="SAM-dependent_MTases_sf"/>
</dbReference>
<reference evidence="5" key="2">
    <citation type="journal article" date="2014" name="ISME J.">
        <title>Microbial stratification in low pH oxic and suboxic macroscopic growths along an acid mine drainage.</title>
        <authorList>
            <person name="Mendez-Garcia C."/>
            <person name="Mesa V."/>
            <person name="Sprenger R.R."/>
            <person name="Richter M."/>
            <person name="Diez M.S."/>
            <person name="Solano J."/>
            <person name="Bargiela R."/>
            <person name="Golyshina O.V."/>
            <person name="Manteca A."/>
            <person name="Ramos J.L."/>
            <person name="Gallego J.R."/>
            <person name="Llorente I."/>
            <person name="Martins Dos Santos V.A."/>
            <person name="Jensen O.N."/>
            <person name="Pelaez A.I."/>
            <person name="Sanchez J."/>
            <person name="Ferrer M."/>
        </authorList>
    </citation>
    <scope>NUCLEOTIDE SEQUENCE</scope>
</reference>
<gene>
    <name evidence="5" type="ORF">B1B_15958</name>
</gene>